<sequence length="136" mass="14484">MWRGAIGPVGQWRHWRRYLTGNNAGFTLNGGGVIDLTAPISGDQKGILIMQDPTSNPGYDNTLNGDAKMKLLGAIYTPTQSITVTGNSGFGQTSAFMPLVADTLKFSGNSTLNLDTTVMKPSGDLPRVENGARLIN</sequence>
<accession>A0ABT1LJY2</accession>
<dbReference type="RefSeq" id="WP_254746464.1">
    <property type="nucleotide sequence ID" value="NZ_JANCLU010000034.1"/>
</dbReference>
<evidence type="ECO:0000313" key="2">
    <source>
        <dbReference type="Proteomes" id="UP001205890"/>
    </source>
</evidence>
<reference evidence="1 2" key="1">
    <citation type="submission" date="2022-07" db="EMBL/GenBank/DDBJ databases">
        <authorList>
            <person name="Li W.-J."/>
            <person name="Deng Q.-Q."/>
        </authorList>
    </citation>
    <scope>NUCLEOTIDE SEQUENCE [LARGE SCALE GENOMIC DNA]</scope>
    <source>
        <strain evidence="1 2">SYSU M60028</strain>
    </source>
</reference>
<dbReference type="EMBL" id="JANCLU010000034">
    <property type="protein sequence ID" value="MCP8941045.1"/>
    <property type="molecule type" value="Genomic_DNA"/>
</dbReference>
<keyword evidence="2" id="KW-1185">Reference proteome</keyword>
<gene>
    <name evidence="1" type="ORF">NK718_21190</name>
</gene>
<evidence type="ECO:0000313" key="1">
    <source>
        <dbReference type="EMBL" id="MCP8941045.1"/>
    </source>
</evidence>
<organism evidence="1 2">
    <name type="scientific">Alsobacter ponti</name>
    <dbReference type="NCBI Taxonomy" id="2962936"/>
    <lineage>
        <taxon>Bacteria</taxon>
        <taxon>Pseudomonadati</taxon>
        <taxon>Pseudomonadota</taxon>
        <taxon>Alphaproteobacteria</taxon>
        <taxon>Hyphomicrobiales</taxon>
        <taxon>Alsobacteraceae</taxon>
        <taxon>Alsobacter</taxon>
    </lineage>
</organism>
<comment type="caution">
    <text evidence="1">The sequence shown here is derived from an EMBL/GenBank/DDBJ whole genome shotgun (WGS) entry which is preliminary data.</text>
</comment>
<name>A0ABT1LJY2_9HYPH</name>
<protein>
    <submittedName>
        <fullName evidence="1">Uncharacterized protein</fullName>
    </submittedName>
</protein>
<proteinExistence type="predicted"/>
<dbReference type="Proteomes" id="UP001205890">
    <property type="component" value="Unassembled WGS sequence"/>
</dbReference>